<dbReference type="Pfam" id="PF21527">
    <property type="entry name" value="Stv"/>
    <property type="match status" value="1"/>
</dbReference>
<dbReference type="EMBL" id="JBEWTB010000002">
    <property type="protein sequence ID" value="MET4756966.1"/>
    <property type="molecule type" value="Genomic_DNA"/>
</dbReference>
<organism evidence="2 3">
    <name type="scientific">Endozoicomonas lisbonensis</name>
    <dbReference type="NCBI Taxonomy" id="3120522"/>
    <lineage>
        <taxon>Bacteria</taxon>
        <taxon>Pseudomonadati</taxon>
        <taxon>Pseudomonadota</taxon>
        <taxon>Gammaproteobacteria</taxon>
        <taxon>Oceanospirillales</taxon>
        <taxon>Endozoicomonadaceae</taxon>
        <taxon>Endozoicomonas</taxon>
    </lineage>
</organism>
<sequence length="207" mass="23620">MPIFSPKPKLVVNESVLSNSLNLYTCQSGDRKVQSVFIYCHGHYKPKKPGVLSSLDITVVPSGAWLYFYVPHGSVLITSLAEAMAGEFEPLETYMPGQKVANYILSPLEGRYSDAGFIKGIILRDRLGSGKKAKKHPLRECDVVQPKWDIRLGKLIDMLQWTDNLYPRVHCLFCRESVYRRGRQWYDPAIEESPHVHQSDVGRWQII</sequence>
<evidence type="ECO:0000313" key="2">
    <source>
        <dbReference type="EMBL" id="MET4756966.1"/>
    </source>
</evidence>
<evidence type="ECO:0000259" key="1">
    <source>
        <dbReference type="Pfam" id="PF21527"/>
    </source>
</evidence>
<dbReference type="Proteomes" id="UP001549366">
    <property type="component" value="Unassembled WGS sequence"/>
</dbReference>
<reference evidence="2 3" key="1">
    <citation type="submission" date="2024-06" db="EMBL/GenBank/DDBJ databases">
        <title>Genomic Encyclopedia of Type Strains, Phase V (KMG-V): Genome sequencing to study the core and pangenomes of soil and plant-associated prokaryotes.</title>
        <authorList>
            <person name="Whitman W."/>
        </authorList>
    </citation>
    <scope>NUCLEOTIDE SEQUENCE [LARGE SCALE GENOMIC DNA]</scope>
    <source>
        <strain evidence="2 3">NE40</strain>
    </source>
</reference>
<name>A0ABV2SGR3_9GAMM</name>
<feature type="domain" description="Putative adhesin Stv" evidence="1">
    <location>
        <begin position="36"/>
        <end position="176"/>
    </location>
</feature>
<proteinExistence type="predicted"/>
<protein>
    <recommendedName>
        <fullName evidence="1">Putative adhesin Stv domain-containing protein</fullName>
    </recommendedName>
</protein>
<dbReference type="InterPro" id="IPR049002">
    <property type="entry name" value="Stv"/>
</dbReference>
<comment type="caution">
    <text evidence="2">The sequence shown here is derived from an EMBL/GenBank/DDBJ whole genome shotgun (WGS) entry which is preliminary data.</text>
</comment>
<gene>
    <name evidence="2" type="ORF">V5J35_002158</name>
</gene>
<evidence type="ECO:0000313" key="3">
    <source>
        <dbReference type="Proteomes" id="UP001549366"/>
    </source>
</evidence>
<dbReference type="RefSeq" id="WP_354011246.1">
    <property type="nucleotide sequence ID" value="NZ_JBEWTA010000001.1"/>
</dbReference>
<accession>A0ABV2SGR3</accession>
<keyword evidence="3" id="KW-1185">Reference proteome</keyword>